<gene>
    <name evidence="10" type="ORF">M911_00130</name>
</gene>
<dbReference type="InterPro" id="IPR002197">
    <property type="entry name" value="HTH_Fis"/>
</dbReference>
<proteinExistence type="predicted"/>
<evidence type="ECO:0000259" key="9">
    <source>
        <dbReference type="PROSITE" id="PS50110"/>
    </source>
</evidence>
<keyword evidence="1" id="KW-0547">Nucleotide-binding</keyword>
<dbReference type="HOGENOM" id="CLU_000445_0_6_6"/>
<keyword evidence="3" id="KW-0805">Transcription regulation</keyword>
<feature type="modified residue" description="4-aspartylphosphate" evidence="6">
    <location>
        <position position="61"/>
    </location>
</feature>
<dbReference type="PROSITE" id="PS50110">
    <property type="entry name" value="RESPONSE_REGULATORY"/>
    <property type="match status" value="1"/>
</dbReference>
<keyword evidence="2" id="KW-0067">ATP-binding</keyword>
<reference evidence="11" key="2">
    <citation type="submission" date="2014-02" db="EMBL/GenBank/DDBJ databases">
        <title>Draft Genome Sequence of extremely halophilic bacteria Halorhodospira halochloris.</title>
        <authorList>
            <person name="Singh K.S."/>
        </authorList>
    </citation>
    <scope>NUCLEOTIDE SEQUENCE [LARGE SCALE GENOMIC DNA]</scope>
    <source>
        <strain evidence="11">A</strain>
    </source>
</reference>
<organism evidence="10 11">
    <name type="scientific">Ectothiorhodospira haloalkaliphila</name>
    <dbReference type="NCBI Taxonomy" id="421628"/>
    <lineage>
        <taxon>Bacteria</taxon>
        <taxon>Pseudomonadati</taxon>
        <taxon>Pseudomonadota</taxon>
        <taxon>Gammaproteobacteria</taxon>
        <taxon>Chromatiales</taxon>
        <taxon>Ectothiorhodospiraceae</taxon>
        <taxon>Ectothiorhodospira</taxon>
    </lineage>
</organism>
<dbReference type="InterPro" id="IPR025662">
    <property type="entry name" value="Sigma_54_int_dom_ATP-bd_1"/>
</dbReference>
<evidence type="ECO:0000313" key="11">
    <source>
        <dbReference type="Proteomes" id="UP000019442"/>
    </source>
</evidence>
<dbReference type="InterPro" id="IPR001789">
    <property type="entry name" value="Sig_transdc_resp-reg_receiver"/>
</dbReference>
<keyword evidence="6" id="KW-0597">Phosphoprotein</keyword>
<feature type="domain" description="Response regulatory" evidence="9">
    <location>
        <begin position="12"/>
        <end position="126"/>
    </location>
</feature>
<dbReference type="KEGG" id="hhc:M911_00130"/>
<dbReference type="GO" id="GO:0000160">
    <property type="term" value="P:phosphorelay signal transduction system"/>
    <property type="evidence" value="ECO:0007669"/>
    <property type="project" value="InterPro"/>
</dbReference>
<dbReference type="InterPro" id="IPR003593">
    <property type="entry name" value="AAA+_ATPase"/>
</dbReference>
<feature type="region of interest" description="Disordered" evidence="7">
    <location>
        <begin position="458"/>
        <end position="478"/>
    </location>
</feature>
<dbReference type="SUPFAM" id="SSF46689">
    <property type="entry name" value="Homeodomain-like"/>
    <property type="match status" value="1"/>
</dbReference>
<protein>
    <submittedName>
        <fullName evidence="10">Mutant NtrC activator</fullName>
    </submittedName>
</protein>
<dbReference type="Pfam" id="PF25601">
    <property type="entry name" value="AAA_lid_14"/>
    <property type="match status" value="1"/>
</dbReference>
<evidence type="ECO:0000259" key="8">
    <source>
        <dbReference type="PROSITE" id="PS50045"/>
    </source>
</evidence>
<dbReference type="PROSITE" id="PS50045">
    <property type="entry name" value="SIGMA54_INTERACT_4"/>
    <property type="match status" value="1"/>
</dbReference>
<dbReference type="Gene3D" id="1.10.8.60">
    <property type="match status" value="1"/>
</dbReference>
<name>W8KFB1_9GAMM</name>
<evidence type="ECO:0000256" key="2">
    <source>
        <dbReference type="ARBA" id="ARBA00022840"/>
    </source>
</evidence>
<dbReference type="Gene3D" id="3.40.50.2300">
    <property type="match status" value="1"/>
</dbReference>
<dbReference type="InterPro" id="IPR027417">
    <property type="entry name" value="P-loop_NTPase"/>
</dbReference>
<dbReference type="InterPro" id="IPR002078">
    <property type="entry name" value="Sigma_54_int"/>
</dbReference>
<dbReference type="PANTHER" id="PTHR32071:SF117">
    <property type="entry name" value="PTS-DEPENDENT DIHYDROXYACETONE KINASE OPERON REGULATORY PROTEIN-RELATED"/>
    <property type="match status" value="1"/>
</dbReference>
<dbReference type="InterPro" id="IPR058031">
    <property type="entry name" value="AAA_lid_NorR"/>
</dbReference>
<dbReference type="GO" id="GO:0005524">
    <property type="term" value="F:ATP binding"/>
    <property type="evidence" value="ECO:0007669"/>
    <property type="project" value="UniProtKB-KW"/>
</dbReference>
<dbReference type="InterPro" id="IPR025944">
    <property type="entry name" value="Sigma_54_int_dom_CS"/>
</dbReference>
<dbReference type="GO" id="GO:0043565">
    <property type="term" value="F:sequence-specific DNA binding"/>
    <property type="evidence" value="ECO:0007669"/>
    <property type="project" value="InterPro"/>
</dbReference>
<dbReference type="PATRIC" id="fig|1354791.3.peg.25"/>
<dbReference type="SUPFAM" id="SSF52172">
    <property type="entry name" value="CheY-like"/>
    <property type="match status" value="1"/>
</dbReference>
<evidence type="ECO:0000256" key="3">
    <source>
        <dbReference type="ARBA" id="ARBA00023015"/>
    </source>
</evidence>
<dbReference type="SMART" id="SM00448">
    <property type="entry name" value="REC"/>
    <property type="match status" value="1"/>
</dbReference>
<dbReference type="SMART" id="SM00382">
    <property type="entry name" value="AAA"/>
    <property type="match status" value="1"/>
</dbReference>
<dbReference type="InterPro" id="IPR011006">
    <property type="entry name" value="CheY-like_superfamily"/>
</dbReference>
<dbReference type="Proteomes" id="UP000019442">
    <property type="component" value="Chromosome"/>
</dbReference>
<sequence>MMTQTSNKNPEQILVVEDDASHRELVVEELKDAGLDVFAVGDAEAARAHLESGHISLVLSDLRLPGNDGQDLLIQSRRLPMPPSFIMLTAFGTIAQAVEALKQGADDFLTKPVDLDHLVISVRRALRTRRLQAEVARYRELLEADDFHGLIGSSPAMQALYENVRRLARASGPVLVTGESGTGKELVARAIHAESNRAGGPFVAINCAGIPGELMESELFGHAAGAFSGAQQARRGLFAEAHGGTLLLDEIGEMPMAMQAKLLRLLQDGRVRPVGSNQEKEANVRVVAATNRDLGPMIAENCFREDLFYRLETFRLHVPPLRERGDDIERLAARFLARFGAAMDRPVEGITPEAMRALRSYSFPGNVRELTNLIERAVTFCRGTEIQLADLPERLDAARTESGAGAAATQLWSEEDTHMPTLQEIEDRYIRWVLERLDGNKRQAAKVLGIGRRTLYRRLGDGPQDDEADMDAQASQRT</sequence>
<dbReference type="PROSITE" id="PS00675">
    <property type="entry name" value="SIGMA54_INTERACT_1"/>
    <property type="match status" value="1"/>
</dbReference>
<evidence type="ECO:0000256" key="4">
    <source>
        <dbReference type="ARBA" id="ARBA00023125"/>
    </source>
</evidence>
<dbReference type="FunFam" id="3.40.50.300:FF:000006">
    <property type="entry name" value="DNA-binding transcriptional regulator NtrC"/>
    <property type="match status" value="1"/>
</dbReference>
<dbReference type="PROSITE" id="PS00688">
    <property type="entry name" value="SIGMA54_INTERACT_3"/>
    <property type="match status" value="1"/>
</dbReference>
<keyword evidence="11" id="KW-1185">Reference proteome</keyword>
<dbReference type="CDD" id="cd00009">
    <property type="entry name" value="AAA"/>
    <property type="match status" value="1"/>
</dbReference>
<feature type="domain" description="Sigma-54 factor interaction" evidence="8">
    <location>
        <begin position="150"/>
        <end position="379"/>
    </location>
</feature>
<dbReference type="GO" id="GO:0006355">
    <property type="term" value="P:regulation of DNA-templated transcription"/>
    <property type="evidence" value="ECO:0007669"/>
    <property type="project" value="InterPro"/>
</dbReference>
<dbReference type="Pfam" id="PF00158">
    <property type="entry name" value="Sigma54_activat"/>
    <property type="match status" value="1"/>
</dbReference>
<dbReference type="SUPFAM" id="SSF52540">
    <property type="entry name" value="P-loop containing nucleoside triphosphate hydrolases"/>
    <property type="match status" value="1"/>
</dbReference>
<dbReference type="PANTHER" id="PTHR32071">
    <property type="entry name" value="TRANSCRIPTIONAL REGULATORY PROTEIN"/>
    <property type="match status" value="1"/>
</dbReference>
<dbReference type="Pfam" id="PF02954">
    <property type="entry name" value="HTH_8"/>
    <property type="match status" value="1"/>
</dbReference>
<keyword evidence="4" id="KW-0238">DNA-binding</keyword>
<evidence type="ECO:0000256" key="5">
    <source>
        <dbReference type="ARBA" id="ARBA00023163"/>
    </source>
</evidence>
<dbReference type="InterPro" id="IPR009057">
    <property type="entry name" value="Homeodomain-like_sf"/>
</dbReference>
<dbReference type="Gene3D" id="3.40.50.300">
    <property type="entry name" value="P-loop containing nucleotide triphosphate hydrolases"/>
    <property type="match status" value="1"/>
</dbReference>
<reference evidence="10 11" key="1">
    <citation type="journal article" date="2014" name="J Genomics">
        <title>Draft Genome Sequence of the Extremely Halophilic Phototrophic Purple Sulfur Bacterium Halorhodospira halochloris.</title>
        <authorList>
            <person name="Singh K.S."/>
            <person name="Kirksey J."/>
            <person name="Hoff W.D."/>
            <person name="Deole R."/>
        </authorList>
    </citation>
    <scope>NUCLEOTIDE SEQUENCE [LARGE SCALE GENOMIC DNA]</scope>
    <source>
        <strain evidence="10 11">A</strain>
    </source>
</reference>
<evidence type="ECO:0000256" key="6">
    <source>
        <dbReference type="PROSITE-ProRule" id="PRU00169"/>
    </source>
</evidence>
<dbReference type="Gene3D" id="1.10.10.60">
    <property type="entry name" value="Homeodomain-like"/>
    <property type="match status" value="1"/>
</dbReference>
<dbReference type="EMBL" id="CP007268">
    <property type="protein sequence ID" value="AHK77873.1"/>
    <property type="molecule type" value="Genomic_DNA"/>
</dbReference>
<evidence type="ECO:0000256" key="7">
    <source>
        <dbReference type="SAM" id="MobiDB-lite"/>
    </source>
</evidence>
<dbReference type="InterPro" id="IPR025943">
    <property type="entry name" value="Sigma_54_int_dom_ATP-bd_2"/>
</dbReference>
<evidence type="ECO:0000256" key="1">
    <source>
        <dbReference type="ARBA" id="ARBA00022741"/>
    </source>
</evidence>
<dbReference type="Pfam" id="PF00072">
    <property type="entry name" value="Response_reg"/>
    <property type="match status" value="1"/>
</dbReference>
<evidence type="ECO:0000313" key="10">
    <source>
        <dbReference type="EMBL" id="AHK77873.1"/>
    </source>
</evidence>
<dbReference type="AlphaFoldDB" id="W8KFB1"/>
<accession>W8KFB1</accession>
<keyword evidence="5" id="KW-0804">Transcription</keyword>
<dbReference type="PROSITE" id="PS00676">
    <property type="entry name" value="SIGMA54_INTERACT_2"/>
    <property type="match status" value="1"/>
</dbReference>